<dbReference type="EMBL" id="SSSM01000001">
    <property type="protein sequence ID" value="THG33036.1"/>
    <property type="molecule type" value="Genomic_DNA"/>
</dbReference>
<dbReference type="GO" id="GO:0003755">
    <property type="term" value="F:peptidyl-prolyl cis-trans isomerase activity"/>
    <property type="evidence" value="ECO:0007669"/>
    <property type="project" value="UniProtKB-KW"/>
</dbReference>
<keyword evidence="7" id="KW-1185">Reference proteome</keyword>
<dbReference type="RefSeq" id="WP_136425817.1">
    <property type="nucleotide sequence ID" value="NZ_SSSM01000001.1"/>
</dbReference>
<dbReference type="PANTHER" id="PTHR43246">
    <property type="entry name" value="PEPTIDYL-PROLYL CIS-TRANS ISOMERASE CYP38, CHLOROPLASTIC"/>
    <property type="match status" value="1"/>
</dbReference>
<dbReference type="Pfam" id="PF00160">
    <property type="entry name" value="Pro_isomerase"/>
    <property type="match status" value="1"/>
</dbReference>
<keyword evidence="2" id="KW-0697">Rotamase</keyword>
<evidence type="ECO:0000259" key="5">
    <source>
        <dbReference type="PROSITE" id="PS50072"/>
    </source>
</evidence>
<evidence type="ECO:0000256" key="3">
    <source>
        <dbReference type="ARBA" id="ARBA00023235"/>
    </source>
</evidence>
<accession>A0A4S4FTW6</accession>
<protein>
    <recommendedName>
        <fullName evidence="1">peptidylprolyl isomerase</fullName>
        <ecNumber evidence="1">5.2.1.8</ecNumber>
    </recommendedName>
</protein>
<evidence type="ECO:0000256" key="4">
    <source>
        <dbReference type="SAM" id="Phobius"/>
    </source>
</evidence>
<comment type="caution">
    <text evidence="6">The sequence shown here is derived from an EMBL/GenBank/DDBJ whole genome shotgun (WGS) entry which is preliminary data.</text>
</comment>
<keyword evidence="4" id="KW-1133">Transmembrane helix</keyword>
<evidence type="ECO:0000313" key="7">
    <source>
        <dbReference type="Proteomes" id="UP000309133"/>
    </source>
</evidence>
<feature type="transmembrane region" description="Helical" evidence="4">
    <location>
        <begin position="38"/>
        <end position="59"/>
    </location>
</feature>
<sequence>MAGKQDRSDRVARARLRSFTAKQTVHAEQVARRRRDNIVAIVAGVIVIALAATAQVFYFTAGPGVPIPTPTPSASASAAAEGANVGDVPSADLSEYREWTGEMTLNDIPLGITLEGGLAPQGVASFVSLAQTGFYDAKTCHRLTDTGFSVLQCGSVDGAGGGDLGYSFGPIENAPADDVYPAGTIALARQSDNAYSNGSQFFIVYADTTITSDTAGGYTVIGQVTSGLDQLIAAVTDAGTVDGSSDGAPLVPTTITSVTVQ</sequence>
<proteinExistence type="predicted"/>
<reference evidence="6 7" key="1">
    <citation type="submission" date="2019-04" db="EMBL/GenBank/DDBJ databases">
        <authorList>
            <person name="Jiang L."/>
        </authorList>
    </citation>
    <scope>NUCLEOTIDE SEQUENCE [LARGE SCALE GENOMIC DNA]</scope>
    <source>
        <strain evidence="6 7">YIM 131853</strain>
    </source>
</reference>
<feature type="domain" description="PPIase cyclophilin-type" evidence="5">
    <location>
        <begin position="110"/>
        <end position="260"/>
    </location>
</feature>
<dbReference type="SUPFAM" id="SSF50891">
    <property type="entry name" value="Cyclophilin-like"/>
    <property type="match status" value="1"/>
</dbReference>
<dbReference type="InterPro" id="IPR044665">
    <property type="entry name" value="E_coli_cyclophilin_A-like"/>
</dbReference>
<evidence type="ECO:0000256" key="1">
    <source>
        <dbReference type="ARBA" id="ARBA00013194"/>
    </source>
</evidence>
<dbReference type="Gene3D" id="2.40.100.10">
    <property type="entry name" value="Cyclophilin-like"/>
    <property type="match status" value="1"/>
</dbReference>
<keyword evidence="4" id="KW-0812">Transmembrane</keyword>
<organism evidence="6 7">
    <name type="scientific">Naasia lichenicola</name>
    <dbReference type="NCBI Taxonomy" id="2565933"/>
    <lineage>
        <taxon>Bacteria</taxon>
        <taxon>Bacillati</taxon>
        <taxon>Actinomycetota</taxon>
        <taxon>Actinomycetes</taxon>
        <taxon>Micrococcales</taxon>
        <taxon>Microbacteriaceae</taxon>
        <taxon>Naasia</taxon>
    </lineage>
</organism>
<evidence type="ECO:0000313" key="6">
    <source>
        <dbReference type="EMBL" id="THG33036.1"/>
    </source>
</evidence>
<evidence type="ECO:0000256" key="2">
    <source>
        <dbReference type="ARBA" id="ARBA00023110"/>
    </source>
</evidence>
<dbReference type="CDD" id="cd00317">
    <property type="entry name" value="cyclophilin"/>
    <property type="match status" value="1"/>
</dbReference>
<name>A0A4S4FTW6_9MICO</name>
<dbReference type="PROSITE" id="PS50072">
    <property type="entry name" value="CSA_PPIASE_2"/>
    <property type="match status" value="1"/>
</dbReference>
<dbReference type="AlphaFoldDB" id="A0A4S4FTW6"/>
<keyword evidence="4" id="KW-0472">Membrane</keyword>
<dbReference type="InterPro" id="IPR002130">
    <property type="entry name" value="Cyclophilin-type_PPIase_dom"/>
</dbReference>
<gene>
    <name evidence="6" type="ORF">E6C64_01340</name>
</gene>
<dbReference type="EC" id="5.2.1.8" evidence="1"/>
<dbReference type="OrthoDB" id="5507614at2"/>
<dbReference type="Proteomes" id="UP000309133">
    <property type="component" value="Unassembled WGS sequence"/>
</dbReference>
<keyword evidence="3 6" id="KW-0413">Isomerase</keyword>
<dbReference type="InterPro" id="IPR029000">
    <property type="entry name" value="Cyclophilin-like_dom_sf"/>
</dbReference>